<dbReference type="SUPFAM" id="SSF46785">
    <property type="entry name" value="Winged helix' DNA-binding domain"/>
    <property type="match status" value="1"/>
</dbReference>
<keyword evidence="5" id="KW-0804">Transcription</keyword>
<name>A0A8G2A3S1_RAOPL</name>
<dbReference type="EMBL" id="FLAC01000003">
    <property type="protein sequence ID" value="SBL58387.1"/>
    <property type="molecule type" value="Genomic_DNA"/>
</dbReference>
<dbReference type="SUPFAM" id="SSF53383">
    <property type="entry name" value="PLP-dependent transferases"/>
    <property type="match status" value="1"/>
</dbReference>
<dbReference type="PANTHER" id="PTHR46577:SF1">
    <property type="entry name" value="HTH-TYPE TRANSCRIPTIONAL REGULATORY PROTEIN GABR"/>
    <property type="match status" value="1"/>
</dbReference>
<dbReference type="CDD" id="cd07377">
    <property type="entry name" value="WHTH_GntR"/>
    <property type="match status" value="1"/>
</dbReference>
<evidence type="ECO:0000313" key="7">
    <source>
        <dbReference type="EMBL" id="HAT1606090.1"/>
    </source>
</evidence>
<evidence type="ECO:0000256" key="2">
    <source>
        <dbReference type="ARBA" id="ARBA00022898"/>
    </source>
</evidence>
<dbReference type="RefSeq" id="WP_064384392.1">
    <property type="nucleotide sequence ID" value="NZ_CP172746.1"/>
</dbReference>
<dbReference type="PANTHER" id="PTHR46577">
    <property type="entry name" value="HTH-TYPE TRANSCRIPTIONAL REGULATORY PROTEIN GABR"/>
    <property type="match status" value="1"/>
</dbReference>
<dbReference type="InterPro" id="IPR051446">
    <property type="entry name" value="HTH_trans_reg/aminotransferase"/>
</dbReference>
<dbReference type="InterPro" id="IPR015424">
    <property type="entry name" value="PyrdxlP-dep_Trfase"/>
</dbReference>
<dbReference type="InterPro" id="IPR036390">
    <property type="entry name" value="WH_DNA-bd_sf"/>
</dbReference>
<dbReference type="InterPro" id="IPR036388">
    <property type="entry name" value="WH-like_DNA-bd_sf"/>
</dbReference>
<keyword evidence="7" id="KW-0808">Transferase</keyword>
<dbReference type="Pfam" id="PF00155">
    <property type="entry name" value="Aminotran_1_2"/>
    <property type="match status" value="1"/>
</dbReference>
<evidence type="ECO:0000313" key="8">
    <source>
        <dbReference type="EMBL" id="SBL58387.1"/>
    </source>
</evidence>
<keyword evidence="7" id="KW-0032">Aminotransferase</keyword>
<evidence type="ECO:0000256" key="1">
    <source>
        <dbReference type="ARBA" id="ARBA00005384"/>
    </source>
</evidence>
<dbReference type="Proteomes" id="UP000078124">
    <property type="component" value="Unassembled WGS sequence"/>
</dbReference>
<comment type="similarity">
    <text evidence="1">In the C-terminal section; belongs to the class-I pyridoxal-phosphate-dependent aminotransferase family.</text>
</comment>
<dbReference type="InterPro" id="IPR015421">
    <property type="entry name" value="PyrdxlP-dep_Trfase_major"/>
</dbReference>
<comment type="caution">
    <text evidence="8">The sequence shown here is derived from an EMBL/GenBank/DDBJ whole genome shotgun (WGS) entry which is preliminary data.</text>
</comment>
<reference evidence="7" key="3">
    <citation type="submission" date="2020-11" db="EMBL/GenBank/DDBJ databases">
        <authorList>
            <consortium name="NCBI Pathogen Detection Project"/>
        </authorList>
    </citation>
    <scope>NUCLEOTIDE SEQUENCE</scope>
    <source>
        <strain evidence="7">MISC063</strain>
    </source>
</reference>
<evidence type="ECO:0000259" key="6">
    <source>
        <dbReference type="PROSITE" id="PS50949"/>
    </source>
</evidence>
<dbReference type="CDD" id="cd00609">
    <property type="entry name" value="AAT_like"/>
    <property type="match status" value="1"/>
</dbReference>
<dbReference type="AlphaFoldDB" id="A0A8G2A3S1"/>
<dbReference type="SMART" id="SM00345">
    <property type="entry name" value="HTH_GNTR"/>
    <property type="match status" value="1"/>
</dbReference>
<sequence length="456" mass="51054">MEIKKVPHYQRIARQLKSAIEHGELAPGSRLPASRVYAQELGVSRATVENAWGELVAQGWLERRGQAGTFVSERLSPLRGEPARRPTDIAPTVPQPFQLGLPALDLFPRGLWARVMGRRLRTQTRFDLAPGDPCGEMILRRAIVDYLRLSRSIECLPEQVLVTGNYAASMRLLLRTLAQPGQHMWMEDPGFPLIRPVITGEGGVIDPVPVDEEGMDVAWAQRHYPDAHFALLTPAHQSPLGVALSLSRRRQLLAWAARHDAWIIEDDYDSEFRYRGKPLPPLKSLDAPQRVIYAGSFSKSLFPALRAAWLVVPLPQVAAFRQQAELMSCSVPTLWQQTLADFIHEGHFWRHLKKMRTCYAQRRQWLESALLAQGFSVVPQLGGIQLVITVNGDDRALAVKARQAGLSVQALSDWRMQSRGEGGLLVSFTNLTSMAMATEAVRLLKVALFSADRYSR</sequence>
<dbReference type="Gene3D" id="3.40.640.10">
    <property type="entry name" value="Type I PLP-dependent aspartate aminotransferase-like (Major domain)"/>
    <property type="match status" value="1"/>
</dbReference>
<keyword evidence="4" id="KW-0238">DNA-binding</keyword>
<dbReference type="GO" id="GO:0003677">
    <property type="term" value="F:DNA binding"/>
    <property type="evidence" value="ECO:0007669"/>
    <property type="project" value="UniProtKB-KW"/>
</dbReference>
<evidence type="ECO:0000313" key="9">
    <source>
        <dbReference type="Proteomes" id="UP000078124"/>
    </source>
</evidence>
<dbReference type="Gene3D" id="1.10.10.10">
    <property type="entry name" value="Winged helix-like DNA-binding domain superfamily/Winged helix DNA-binding domain"/>
    <property type="match status" value="1"/>
</dbReference>
<dbReference type="Proteomes" id="UP000864422">
    <property type="component" value="Unassembled WGS sequence"/>
</dbReference>
<dbReference type="PRINTS" id="PR00035">
    <property type="entry name" value="HTHGNTR"/>
</dbReference>
<protein>
    <submittedName>
        <fullName evidence="7">PLP-dependent aminotransferase family protein</fullName>
    </submittedName>
    <submittedName>
        <fullName evidence="8">Transcriptional regulator</fullName>
    </submittedName>
</protein>
<dbReference type="InterPro" id="IPR004839">
    <property type="entry name" value="Aminotransferase_I/II_large"/>
</dbReference>
<dbReference type="Pfam" id="PF00392">
    <property type="entry name" value="GntR"/>
    <property type="match status" value="1"/>
</dbReference>
<proteinExistence type="inferred from homology"/>
<keyword evidence="2" id="KW-0663">Pyridoxal phosphate</keyword>
<keyword evidence="3" id="KW-0805">Transcription regulation</keyword>
<organism evidence="8 9">
    <name type="scientific">Raoultella planticola</name>
    <name type="common">Klebsiella planticola</name>
    <dbReference type="NCBI Taxonomy" id="575"/>
    <lineage>
        <taxon>Bacteria</taxon>
        <taxon>Pseudomonadati</taxon>
        <taxon>Pseudomonadota</taxon>
        <taxon>Gammaproteobacteria</taxon>
        <taxon>Enterobacterales</taxon>
        <taxon>Enterobacteriaceae</taxon>
        <taxon>Klebsiella/Raoultella group</taxon>
        <taxon>Raoultella</taxon>
    </lineage>
</organism>
<feature type="domain" description="HTH gntR-type" evidence="6">
    <location>
        <begin position="6"/>
        <end position="74"/>
    </location>
</feature>
<evidence type="ECO:0000256" key="4">
    <source>
        <dbReference type="ARBA" id="ARBA00023125"/>
    </source>
</evidence>
<evidence type="ECO:0000256" key="3">
    <source>
        <dbReference type="ARBA" id="ARBA00023015"/>
    </source>
</evidence>
<dbReference type="GO" id="GO:0008483">
    <property type="term" value="F:transaminase activity"/>
    <property type="evidence" value="ECO:0007669"/>
    <property type="project" value="UniProtKB-KW"/>
</dbReference>
<dbReference type="PROSITE" id="PS50949">
    <property type="entry name" value="HTH_GNTR"/>
    <property type="match status" value="1"/>
</dbReference>
<dbReference type="InterPro" id="IPR000524">
    <property type="entry name" value="Tscrpt_reg_HTH_GntR"/>
</dbReference>
<reference evidence="7" key="2">
    <citation type="journal article" date="2018" name="Genome Biol.">
        <title>SKESA: strategic k-mer extension for scrupulous assemblies.</title>
        <authorList>
            <person name="Souvorov A."/>
            <person name="Agarwala R."/>
            <person name="Lipman D.J."/>
        </authorList>
    </citation>
    <scope>NUCLEOTIDE SEQUENCE</scope>
    <source>
        <strain evidence="7">MISC063</strain>
    </source>
</reference>
<dbReference type="EMBL" id="DACSEA010000008">
    <property type="protein sequence ID" value="HAT1606090.1"/>
    <property type="molecule type" value="Genomic_DNA"/>
</dbReference>
<reference evidence="8 9" key="1">
    <citation type="submission" date="2016-05" db="EMBL/GenBank/DDBJ databases">
        <authorList>
            <consortium name="Pathogen Informatics"/>
        </authorList>
    </citation>
    <scope>NUCLEOTIDE SEQUENCE [LARGE SCALE GENOMIC DNA]</scope>
    <source>
        <strain evidence="8 9">2880STDY5682802</strain>
    </source>
</reference>
<dbReference type="GO" id="GO:0003700">
    <property type="term" value="F:DNA-binding transcription factor activity"/>
    <property type="evidence" value="ECO:0007669"/>
    <property type="project" value="InterPro"/>
</dbReference>
<gene>
    <name evidence="8" type="primary">gabR_3</name>
    <name evidence="7" type="ORF">I8Y23_002403</name>
    <name evidence="8" type="ORF">SAMEA2273876_01033</name>
</gene>
<evidence type="ECO:0000256" key="5">
    <source>
        <dbReference type="ARBA" id="ARBA00023163"/>
    </source>
</evidence>
<dbReference type="GO" id="GO:0030170">
    <property type="term" value="F:pyridoxal phosphate binding"/>
    <property type="evidence" value="ECO:0007669"/>
    <property type="project" value="InterPro"/>
</dbReference>
<accession>A0A8G2A3S1</accession>